<dbReference type="InterPro" id="IPR013761">
    <property type="entry name" value="SAM/pointed_sf"/>
</dbReference>
<dbReference type="SUPFAM" id="SSF47769">
    <property type="entry name" value="SAM/Pointed domain"/>
    <property type="match status" value="2"/>
</dbReference>
<dbReference type="InterPro" id="IPR001660">
    <property type="entry name" value="SAM"/>
</dbReference>
<name>A0A915PIH7_9BILA</name>
<dbReference type="Pfam" id="PF00536">
    <property type="entry name" value="SAM_1"/>
    <property type="match status" value="2"/>
</dbReference>
<keyword evidence="1" id="KW-0677">Repeat</keyword>
<dbReference type="InterPro" id="IPR035498">
    <property type="entry name" value="Caskin1/2_SAM_2"/>
</dbReference>
<dbReference type="AlphaFoldDB" id="A0A915PIH7"/>
<evidence type="ECO:0000256" key="2">
    <source>
        <dbReference type="ARBA" id="ARBA00023043"/>
    </source>
</evidence>
<keyword evidence="2" id="KW-0040">ANK repeat</keyword>
<dbReference type="PANTHER" id="PTHR24174">
    <property type="entry name" value="ANKYRIN REPEAT AND STERILE ALPHA MOTIF DOMAIN-CONTAINING PROTEIN 1"/>
    <property type="match status" value="1"/>
</dbReference>
<dbReference type="PROSITE" id="PS50105">
    <property type="entry name" value="SAM_DOMAIN"/>
    <property type="match status" value="2"/>
</dbReference>
<dbReference type="InterPro" id="IPR035497">
    <property type="entry name" value="Caskin1/2_SAM_1"/>
</dbReference>
<dbReference type="Proteomes" id="UP000887581">
    <property type="component" value="Unplaced"/>
</dbReference>
<feature type="domain" description="SAM" evidence="3">
    <location>
        <begin position="328"/>
        <end position="386"/>
    </location>
</feature>
<dbReference type="SMART" id="SM00454">
    <property type="entry name" value="SAM"/>
    <property type="match status" value="2"/>
</dbReference>
<proteinExistence type="predicted"/>
<dbReference type="WBParaSite" id="sdigi.contig108.g4487.t1">
    <property type="protein sequence ID" value="sdigi.contig108.g4487.t1"/>
    <property type="gene ID" value="sdigi.contig108.g4487"/>
</dbReference>
<evidence type="ECO:0000313" key="5">
    <source>
        <dbReference type="WBParaSite" id="sdigi.contig108.g4487.t1"/>
    </source>
</evidence>
<evidence type="ECO:0000259" key="3">
    <source>
        <dbReference type="PROSITE" id="PS50105"/>
    </source>
</evidence>
<organism evidence="4 5">
    <name type="scientific">Setaria digitata</name>
    <dbReference type="NCBI Taxonomy" id="48799"/>
    <lineage>
        <taxon>Eukaryota</taxon>
        <taxon>Metazoa</taxon>
        <taxon>Ecdysozoa</taxon>
        <taxon>Nematoda</taxon>
        <taxon>Chromadorea</taxon>
        <taxon>Rhabditida</taxon>
        <taxon>Spirurina</taxon>
        <taxon>Spiruromorpha</taxon>
        <taxon>Filarioidea</taxon>
        <taxon>Setariidae</taxon>
        <taxon>Setaria</taxon>
    </lineage>
</organism>
<evidence type="ECO:0000313" key="4">
    <source>
        <dbReference type="Proteomes" id="UP000887581"/>
    </source>
</evidence>
<protein>
    <submittedName>
        <fullName evidence="5">SAM domain-containing protein</fullName>
    </submittedName>
</protein>
<dbReference type="InterPro" id="IPR033635">
    <property type="entry name" value="ANKS1/Caskin"/>
</dbReference>
<sequence>MPSRLGPRSSSSVVQQMPRQVKKVSVPVVPDVACRTHQWGTCQDIIEAMTAGAFCQLDHSVVLKQKSEKYKRSTKSSLPDMLQVPSTSMVASVVPPDLSASNDYLHSVRSLFSRRKDLLYCLIMRAFSSTLPSSSFSYWFHLNFIVSYLVKEGGGGELLVLIGCSTHRGLNLEEDHPDSLIGASPSSSVSMKQQSFYVDGRSSDDLSYRGYHRNSAGSSSSHGSSSGFESMKSGFSSGCSARDTQSAVNNDPSFLGTSSTVCGLSSGLLLPYSQSRLSMESDGNGVASLIINNVVDRFNYPEAEHIHEDNSTDISRLSLSDMLLKGMPEAEVLALWLDSLGYPEYLTPFLIQGYDLSTIARITPEDLTALGITHPAHRKLLISEIHRWHITDRWPSLVPSGELREWLLLIGLPEYVTLFETQGYSIIEEIKNFTWEDFEDMGIKKLGHLKRLGLAIRKLKAACDGLHSHLVPSLPALGSIFCPTRSGNSCDHYYSTWRQNQHFCDIVSSEAYSQKQTVEVYPHYQPTLANKMVAYDLQKCGQQLLEDNFSKQKNSPKMNLYSDSRILSDGNSQKQSVVQQLSLFPANILNAVDNSISSDSEDYPPPPVDFIVSAFETVSAPLVCEGSIQFLRSAFHESTIATTTDLDTSDCGNFVQYYSGTCALPLNEPLPFANDNCGAMKSSIDLPLECKCDGKSTNNSFSQPNTLRRCNHHFFVDNVEFSSYSVSASNGDVLNDIGSMLQNLTDELDAMLLPSHSVQ</sequence>
<feature type="domain" description="SAM" evidence="3">
    <location>
        <begin position="398"/>
        <end position="462"/>
    </location>
</feature>
<keyword evidence="4" id="KW-1185">Reference proteome</keyword>
<reference evidence="5" key="1">
    <citation type="submission" date="2022-11" db="UniProtKB">
        <authorList>
            <consortium name="WormBaseParasite"/>
        </authorList>
    </citation>
    <scope>IDENTIFICATION</scope>
</reference>
<evidence type="ECO:0000256" key="1">
    <source>
        <dbReference type="ARBA" id="ARBA00022737"/>
    </source>
</evidence>
<dbReference type="CDD" id="cd09498">
    <property type="entry name" value="SAM_caskin1_2_repeat2"/>
    <property type="match status" value="1"/>
</dbReference>
<dbReference type="Gene3D" id="1.10.150.50">
    <property type="entry name" value="Transcription Factor, Ets-1"/>
    <property type="match status" value="2"/>
</dbReference>
<accession>A0A915PIH7</accession>
<dbReference type="PANTHER" id="PTHR24174:SF16">
    <property type="entry name" value="CASKIN-2"/>
    <property type="match status" value="1"/>
</dbReference>
<dbReference type="CDD" id="cd09497">
    <property type="entry name" value="SAM_caskin1_2_repeat1"/>
    <property type="match status" value="1"/>
</dbReference>